<dbReference type="GO" id="GO:0006166">
    <property type="term" value="P:purine ribonucleoside salvage"/>
    <property type="evidence" value="ECO:0007669"/>
    <property type="project" value="TreeGrafter"/>
</dbReference>
<keyword evidence="2" id="KW-0460">Magnesium</keyword>
<dbReference type="InterPro" id="IPR016055">
    <property type="entry name" value="A-D-PHexomutase_a/b/a-I/II/III"/>
</dbReference>
<dbReference type="InterPro" id="IPR036900">
    <property type="entry name" value="A-D-PHexomutase_C_sf"/>
</dbReference>
<dbReference type="InterPro" id="IPR005843">
    <property type="entry name" value="A-D-PHexomutase_C"/>
</dbReference>
<name>X1J3U5_9ZZZZ</name>
<evidence type="ECO:0000259" key="5">
    <source>
        <dbReference type="Pfam" id="PF02879"/>
    </source>
</evidence>
<dbReference type="Gene3D" id="3.40.120.10">
    <property type="entry name" value="Alpha-D-Glucose-1,6-Bisphosphate, subunit A, domain 3"/>
    <property type="match status" value="2"/>
</dbReference>
<proteinExistence type="predicted"/>
<dbReference type="GO" id="GO:0005975">
    <property type="term" value="P:carbohydrate metabolic process"/>
    <property type="evidence" value="ECO:0007669"/>
    <property type="project" value="InterPro"/>
</dbReference>
<feature type="domain" description="Alpha-D-phosphohexomutase C-terminal" evidence="4">
    <location>
        <begin position="223"/>
        <end position="263"/>
    </location>
</feature>
<organism evidence="7">
    <name type="scientific">marine sediment metagenome</name>
    <dbReference type="NCBI Taxonomy" id="412755"/>
    <lineage>
        <taxon>unclassified sequences</taxon>
        <taxon>metagenomes</taxon>
        <taxon>ecological metagenomes</taxon>
    </lineage>
</organism>
<dbReference type="PANTHER" id="PTHR45745:SF1">
    <property type="entry name" value="PHOSPHOGLUCOMUTASE 2B-RELATED"/>
    <property type="match status" value="1"/>
</dbReference>
<keyword evidence="3" id="KW-0413">Isomerase</keyword>
<feature type="non-terminal residue" evidence="7">
    <location>
        <position position="1"/>
    </location>
</feature>
<dbReference type="InterPro" id="IPR005845">
    <property type="entry name" value="A-D-PHexomutase_a/b/a-II"/>
</dbReference>
<dbReference type="Pfam" id="PF02880">
    <property type="entry name" value="PGM_PMM_III"/>
    <property type="match status" value="1"/>
</dbReference>
<evidence type="ECO:0000259" key="4">
    <source>
        <dbReference type="Pfam" id="PF00408"/>
    </source>
</evidence>
<evidence type="ECO:0000256" key="1">
    <source>
        <dbReference type="ARBA" id="ARBA00022723"/>
    </source>
</evidence>
<evidence type="ECO:0000256" key="3">
    <source>
        <dbReference type="ARBA" id="ARBA00023235"/>
    </source>
</evidence>
<accession>X1J3U5</accession>
<feature type="non-terminal residue" evidence="7">
    <location>
        <position position="270"/>
    </location>
</feature>
<reference evidence="7" key="1">
    <citation type="journal article" date="2014" name="Front. Microbiol.">
        <title>High frequency of phylogenetically diverse reductive dehalogenase-homologous genes in deep subseafloor sedimentary metagenomes.</title>
        <authorList>
            <person name="Kawai M."/>
            <person name="Futagami T."/>
            <person name="Toyoda A."/>
            <person name="Takaki Y."/>
            <person name="Nishi S."/>
            <person name="Hori S."/>
            <person name="Arai W."/>
            <person name="Tsubouchi T."/>
            <person name="Morono Y."/>
            <person name="Uchiyama I."/>
            <person name="Ito T."/>
            <person name="Fujiyama A."/>
            <person name="Inagaki F."/>
            <person name="Takami H."/>
        </authorList>
    </citation>
    <scope>NUCLEOTIDE SEQUENCE</scope>
    <source>
        <strain evidence="7">Expedition CK06-06</strain>
    </source>
</reference>
<evidence type="ECO:0008006" key="8">
    <source>
        <dbReference type="Google" id="ProtNLM"/>
    </source>
</evidence>
<keyword evidence="1" id="KW-0479">Metal-binding</keyword>
<feature type="domain" description="Alpha-D-phosphohexomutase alpha/beta/alpha" evidence="5">
    <location>
        <begin position="8"/>
        <end position="65"/>
    </location>
</feature>
<dbReference type="SUPFAM" id="SSF53738">
    <property type="entry name" value="Phosphoglucomutase, first 3 domains"/>
    <property type="match status" value="2"/>
</dbReference>
<dbReference type="InterPro" id="IPR005846">
    <property type="entry name" value="A-D-PHexomutase_a/b/a-III"/>
</dbReference>
<evidence type="ECO:0000259" key="6">
    <source>
        <dbReference type="Pfam" id="PF02880"/>
    </source>
</evidence>
<dbReference type="EMBL" id="BARU01027327">
    <property type="protein sequence ID" value="GAH72994.1"/>
    <property type="molecule type" value="Genomic_DNA"/>
</dbReference>
<protein>
    <recommendedName>
        <fullName evidence="8">Alpha-D-phosphohexomutase alpha/beta/alpha domain-containing protein</fullName>
    </recommendedName>
</protein>
<dbReference type="GO" id="GO:0008973">
    <property type="term" value="F:phosphopentomutase activity"/>
    <property type="evidence" value="ECO:0007669"/>
    <property type="project" value="TreeGrafter"/>
</dbReference>
<dbReference type="AlphaFoldDB" id="X1J3U5"/>
<dbReference type="SUPFAM" id="SSF55957">
    <property type="entry name" value="Phosphoglucomutase, C-terminal domain"/>
    <property type="match status" value="1"/>
</dbReference>
<sequence length="270" mass="29859">QLLGGGAMKLKEINGERNPLFPGIQPEPIAANLNKLSATVKKEKADVGLATDGDADRLGIVDEKGRFLTQLQVFALLCLYLLEVRGERGAMVRTITSTTMIDRLGEIFNVPVYETAVGFKYVAPIMMEKDVIIGGEESGGYGFRGHMPERDGILAGIYFLDFMLKTGKTPSQLLDYLYSKVGPHYYQRRDFSFPEERRQAIIKGVGDNLPQSIDGVKVAKTNTSDGFHLTLADTSWLLIRSSGTEPVLRIYAESDSQARVEKLILLGRKL</sequence>
<evidence type="ECO:0000313" key="7">
    <source>
        <dbReference type="EMBL" id="GAH72994.1"/>
    </source>
</evidence>
<gene>
    <name evidence="7" type="ORF">S03H2_43755</name>
</gene>
<dbReference type="Pfam" id="PF02879">
    <property type="entry name" value="PGM_PMM_II"/>
    <property type="match status" value="1"/>
</dbReference>
<dbReference type="PANTHER" id="PTHR45745">
    <property type="entry name" value="PHOSPHOMANNOMUTASE 45A"/>
    <property type="match status" value="1"/>
</dbReference>
<evidence type="ECO:0000256" key="2">
    <source>
        <dbReference type="ARBA" id="ARBA00022842"/>
    </source>
</evidence>
<feature type="domain" description="Alpha-D-phosphohexomutase alpha/beta/alpha" evidence="6">
    <location>
        <begin position="72"/>
        <end position="179"/>
    </location>
</feature>
<comment type="caution">
    <text evidence="7">The sequence shown here is derived from an EMBL/GenBank/DDBJ whole genome shotgun (WGS) entry which is preliminary data.</text>
</comment>
<dbReference type="GO" id="GO:0046872">
    <property type="term" value="F:metal ion binding"/>
    <property type="evidence" value="ECO:0007669"/>
    <property type="project" value="UniProtKB-KW"/>
</dbReference>
<dbReference type="Pfam" id="PF00408">
    <property type="entry name" value="PGM_PMM_IV"/>
    <property type="match status" value="1"/>
</dbReference>
<dbReference type="Gene3D" id="3.30.310.50">
    <property type="entry name" value="Alpha-D-phosphohexomutase, C-terminal domain"/>
    <property type="match status" value="1"/>
</dbReference>